<dbReference type="KEGG" id="pagb:AWM79_01165"/>
<organism evidence="1 2">
    <name type="scientific">Pseudomonas agarici</name>
    <dbReference type="NCBI Taxonomy" id="46677"/>
    <lineage>
        <taxon>Bacteria</taxon>
        <taxon>Pseudomonadati</taxon>
        <taxon>Pseudomonadota</taxon>
        <taxon>Gammaproteobacteria</taxon>
        <taxon>Pseudomonadales</taxon>
        <taxon>Pseudomonadaceae</taxon>
        <taxon>Pseudomonas</taxon>
    </lineage>
</organism>
<sequence>MISELLKSGVPSAHRNTRQRVESQMNVRRLFQVIDADPTIVGAGVVYIESDFSVVTLRDFQPICSIAPKKIVLREAPRYVAPIEFMRELQAQPRESRLVMEAVNTALACTGAVIGWIVVSSGTVAIPFTAGASSLVAAVGYAAAAASSVQCLVGGRRIRNEINDPQRNDWLDSNDWYRYTMIALDAVSLAGVGTASLATVRLMGVTKAATGKSTQEVLRGLSRQERAKLTRELLSLQHPGLTSKMIKLKQLSGEFSKRFTPTQIQRATITQIVDAVGASVSLTGSALSGNVKSVAIGLYEEFES</sequence>
<evidence type="ECO:0000313" key="2">
    <source>
        <dbReference type="Proteomes" id="UP000063229"/>
    </source>
</evidence>
<dbReference type="Proteomes" id="UP000063229">
    <property type="component" value="Chromosome"/>
</dbReference>
<dbReference type="STRING" id="46677.AWM79_01165"/>
<keyword evidence="2" id="KW-1185">Reference proteome</keyword>
<accession>A0A0X1SVP8</accession>
<reference evidence="1 2" key="1">
    <citation type="submission" date="2016-01" db="EMBL/GenBank/DDBJ databases">
        <authorList>
            <person name="McClelland M."/>
            <person name="Jain A."/>
            <person name="Saraogi P."/>
            <person name="Mendelson R."/>
            <person name="Westerman R."/>
            <person name="SanMiguel P."/>
            <person name="Csonka L."/>
        </authorList>
    </citation>
    <scope>NUCLEOTIDE SEQUENCE [LARGE SCALE GENOMIC DNA]</scope>
    <source>
        <strain evidence="1 2">NCPPB 2472</strain>
    </source>
</reference>
<proteinExistence type="predicted"/>
<dbReference type="AlphaFoldDB" id="A0A0X1SVP8"/>
<protein>
    <submittedName>
        <fullName evidence="1">NAD synthetase</fullName>
    </submittedName>
</protein>
<name>A0A0X1SVP8_PSEAA</name>
<gene>
    <name evidence="1" type="ORF">AWM79_01165</name>
</gene>
<dbReference type="RefSeq" id="WP_060781954.1">
    <property type="nucleotide sequence ID" value="NZ_CP014135.1"/>
</dbReference>
<dbReference type="EMBL" id="CP014135">
    <property type="protein sequence ID" value="AMB83991.1"/>
    <property type="molecule type" value="Genomic_DNA"/>
</dbReference>
<evidence type="ECO:0000313" key="1">
    <source>
        <dbReference type="EMBL" id="AMB83991.1"/>
    </source>
</evidence>